<evidence type="ECO:0000256" key="10">
    <source>
        <dbReference type="ARBA" id="ARBA00022989"/>
    </source>
</evidence>
<dbReference type="InterPro" id="IPR052075">
    <property type="entry name" value="Heme_exporter_D"/>
</dbReference>
<evidence type="ECO:0000313" key="15">
    <source>
        <dbReference type="Proteomes" id="UP000030856"/>
    </source>
</evidence>
<dbReference type="OrthoDB" id="9815607at2"/>
<dbReference type="EMBL" id="MPNX01000003">
    <property type="protein sequence ID" value="OOY35740.1"/>
    <property type="molecule type" value="Genomic_DNA"/>
</dbReference>
<evidence type="ECO:0000256" key="1">
    <source>
        <dbReference type="ARBA" id="ARBA00002442"/>
    </source>
</evidence>
<dbReference type="NCBIfam" id="TIGR03141">
    <property type="entry name" value="cytochro_ccmD"/>
    <property type="match status" value="1"/>
</dbReference>
<reference evidence="13 15" key="1">
    <citation type="journal article" date="2014" name="BMC Genomics">
        <title>The genome of the intracellular bacterium of the coastal bivalve, Solemya velum: a blueprint for thriving in and out of symbiosis.</title>
        <authorList>
            <person name="Dmytrenko O."/>
            <person name="Russell S.L."/>
            <person name="Loo W.T."/>
            <person name="Fontanez K.M."/>
            <person name="Liao L."/>
            <person name="Roeselers G."/>
            <person name="Sharma R."/>
            <person name="Stewart F.J."/>
            <person name="Newton I.L."/>
            <person name="Woyke T."/>
            <person name="Wu D."/>
            <person name="Lang J.M."/>
            <person name="Eisen J.A."/>
            <person name="Cavanaugh C.M."/>
        </authorList>
    </citation>
    <scope>NUCLEOTIDE SEQUENCE [LARGE SCALE GENOMIC DNA]</scope>
    <source>
        <strain evidence="13 15">WH</strain>
    </source>
</reference>
<evidence type="ECO:0000256" key="6">
    <source>
        <dbReference type="ARBA" id="ARBA00022475"/>
    </source>
</evidence>
<keyword evidence="6 12" id="KW-1003">Cell membrane</keyword>
<comment type="subcellular location">
    <subcellularLocation>
        <location evidence="2 12">Cell inner membrane</location>
        <topology evidence="2 12">Single-pass membrane protein</topology>
    </subcellularLocation>
</comment>
<proteinExistence type="inferred from homology"/>
<evidence type="ECO:0000256" key="9">
    <source>
        <dbReference type="ARBA" id="ARBA00022748"/>
    </source>
</evidence>
<reference evidence="14 16" key="2">
    <citation type="submission" date="2016-11" db="EMBL/GenBank/DDBJ databases">
        <title>Mixed transmission modes and dynamic genome evolution in an obligate animal-bacterial symbiosis.</title>
        <authorList>
            <person name="Russell S.L."/>
            <person name="Corbett-Detig R.B."/>
            <person name="Cavanaugh C.M."/>
        </authorList>
    </citation>
    <scope>NUCLEOTIDE SEQUENCE [LARGE SCALE GENOMIC DNA]</scope>
    <source>
        <strain evidence="14">MA-KB16</strain>
    </source>
</reference>
<comment type="similarity">
    <text evidence="3 12">Belongs to the CcmD/CycX/HelD family.</text>
</comment>
<evidence type="ECO:0000256" key="12">
    <source>
        <dbReference type="RuleBase" id="RU363101"/>
    </source>
</evidence>
<dbReference type="STRING" id="2340.JV46_18370"/>
<keyword evidence="11 12" id="KW-0472">Membrane</keyword>
<evidence type="ECO:0000256" key="7">
    <source>
        <dbReference type="ARBA" id="ARBA00022519"/>
    </source>
</evidence>
<dbReference type="RefSeq" id="WP_078452761.1">
    <property type="nucleotide sequence ID" value="NZ_JRAA01000001.1"/>
</dbReference>
<evidence type="ECO:0000256" key="5">
    <source>
        <dbReference type="ARBA" id="ARBA00022448"/>
    </source>
</evidence>
<dbReference type="GO" id="GO:0005886">
    <property type="term" value="C:plasma membrane"/>
    <property type="evidence" value="ECO:0007669"/>
    <property type="project" value="UniProtKB-SubCell"/>
</dbReference>
<accession>A0A0B0HAF1</accession>
<keyword evidence="5 12" id="KW-0813">Transport</keyword>
<organism evidence="13 15">
    <name type="scientific">Solemya velum gill symbiont</name>
    <dbReference type="NCBI Taxonomy" id="2340"/>
    <lineage>
        <taxon>Bacteria</taxon>
        <taxon>Pseudomonadati</taxon>
        <taxon>Pseudomonadota</taxon>
        <taxon>Gammaproteobacteria</taxon>
        <taxon>sulfur-oxidizing symbionts</taxon>
    </lineage>
</organism>
<keyword evidence="8 12" id="KW-0812">Transmembrane</keyword>
<evidence type="ECO:0000256" key="3">
    <source>
        <dbReference type="ARBA" id="ARBA00008741"/>
    </source>
</evidence>
<dbReference type="Proteomes" id="UP000030856">
    <property type="component" value="Unassembled WGS sequence"/>
</dbReference>
<keyword evidence="7 12" id="KW-0997">Cell inner membrane</keyword>
<comment type="function">
    <text evidence="1 12">Required for the export of heme to the periplasm for the biogenesis of c-type cytochromes.</text>
</comment>
<evidence type="ECO:0000256" key="2">
    <source>
        <dbReference type="ARBA" id="ARBA00004377"/>
    </source>
</evidence>
<gene>
    <name evidence="13" type="primary">ccmD</name>
    <name evidence="14" type="ORF">BOV88_03620</name>
    <name evidence="13" type="ORF">JV46_18370</name>
</gene>
<evidence type="ECO:0000256" key="8">
    <source>
        <dbReference type="ARBA" id="ARBA00022692"/>
    </source>
</evidence>
<dbReference type="PANTHER" id="PTHR37531:SF1">
    <property type="entry name" value="HEME EXPORTER PROTEIN D"/>
    <property type="match status" value="1"/>
</dbReference>
<keyword evidence="15" id="KW-1185">Reference proteome</keyword>
<dbReference type="Pfam" id="PF04995">
    <property type="entry name" value="CcmD"/>
    <property type="match status" value="1"/>
</dbReference>
<dbReference type="GO" id="GO:0015886">
    <property type="term" value="P:heme transport"/>
    <property type="evidence" value="ECO:0007669"/>
    <property type="project" value="InterPro"/>
</dbReference>
<evidence type="ECO:0000313" key="16">
    <source>
        <dbReference type="Proteomes" id="UP000190962"/>
    </source>
</evidence>
<dbReference type="AlphaFoldDB" id="A0A0B0HAF1"/>
<evidence type="ECO:0000256" key="11">
    <source>
        <dbReference type="ARBA" id="ARBA00023136"/>
    </source>
</evidence>
<dbReference type="GeneID" id="86990987"/>
<keyword evidence="10 12" id="KW-1133">Transmembrane helix</keyword>
<dbReference type="InterPro" id="IPR007078">
    <property type="entry name" value="Haem_export_protD_CcmD"/>
</dbReference>
<feature type="transmembrane region" description="Helical" evidence="12">
    <location>
        <begin position="12"/>
        <end position="32"/>
    </location>
</feature>
<dbReference type="EMBL" id="JRAA01000001">
    <property type="protein sequence ID" value="KHF25657.1"/>
    <property type="molecule type" value="Genomic_DNA"/>
</dbReference>
<keyword evidence="9 12" id="KW-0201">Cytochrome c-type biogenesis</keyword>
<sequence>MAEFFAMGGYAFFVWMSLGITAVVLVANLAWASMSHRKQLQRISRRVRRENLKT</sequence>
<evidence type="ECO:0000313" key="14">
    <source>
        <dbReference type="EMBL" id="OOY35740.1"/>
    </source>
</evidence>
<protein>
    <recommendedName>
        <fullName evidence="4 12">Heme exporter protein D</fullName>
    </recommendedName>
</protein>
<evidence type="ECO:0000256" key="4">
    <source>
        <dbReference type="ARBA" id="ARBA00016461"/>
    </source>
</evidence>
<name>A0A0B0HAF1_SOVGS</name>
<evidence type="ECO:0000313" key="13">
    <source>
        <dbReference type="EMBL" id="KHF25657.1"/>
    </source>
</evidence>
<comment type="caution">
    <text evidence="13">The sequence shown here is derived from an EMBL/GenBank/DDBJ whole genome shotgun (WGS) entry which is preliminary data.</text>
</comment>
<dbReference type="GO" id="GO:0017004">
    <property type="term" value="P:cytochrome complex assembly"/>
    <property type="evidence" value="ECO:0007669"/>
    <property type="project" value="UniProtKB-KW"/>
</dbReference>
<dbReference type="PATRIC" id="fig|2340.3.peg.172"/>
<dbReference type="Proteomes" id="UP000190962">
    <property type="component" value="Unassembled WGS sequence"/>
</dbReference>
<dbReference type="GO" id="GO:1903607">
    <property type="term" value="P:cytochrome c biosynthetic process"/>
    <property type="evidence" value="ECO:0007669"/>
    <property type="project" value="TreeGrafter"/>
</dbReference>
<dbReference type="PANTHER" id="PTHR37531">
    <property type="entry name" value="HEME EXPORTER PROTEIN D"/>
    <property type="match status" value="1"/>
</dbReference>